<evidence type="ECO:0000256" key="3">
    <source>
        <dbReference type="ARBA" id="ARBA00023004"/>
    </source>
</evidence>
<dbReference type="InterPro" id="IPR001199">
    <property type="entry name" value="Cyt_B5-like_heme/steroid-bd"/>
</dbReference>
<dbReference type="GO" id="GO:0020037">
    <property type="term" value="F:heme binding"/>
    <property type="evidence" value="ECO:0007669"/>
    <property type="project" value="UniProtKB-UniRule"/>
</dbReference>
<dbReference type="AlphaFoldDB" id="A0A6P3XNC2"/>
<evidence type="ECO:0000256" key="6">
    <source>
        <dbReference type="SAM" id="MobiDB-lite"/>
    </source>
</evidence>
<protein>
    <submittedName>
        <fullName evidence="9">Acyl-CoA desaturase isoform X1</fullName>
    </submittedName>
</protein>
<evidence type="ECO:0000256" key="5">
    <source>
        <dbReference type="RuleBase" id="RU362121"/>
    </source>
</evidence>
<dbReference type="PANTHER" id="PTHR19359:SF41">
    <property type="entry name" value="GEO08203P1"/>
    <property type="match status" value="1"/>
</dbReference>
<dbReference type="KEGG" id="dqu:106746859"/>
<feature type="compositionally biased region" description="Basic and acidic residues" evidence="6">
    <location>
        <begin position="88"/>
        <end position="111"/>
    </location>
</feature>
<keyword evidence="3 5" id="KW-0408">Iron</keyword>
<dbReference type="Proteomes" id="UP000515204">
    <property type="component" value="Unplaced"/>
</dbReference>
<dbReference type="SUPFAM" id="SSF55856">
    <property type="entry name" value="Cytochrome b5-like heme/steroid binding domain"/>
    <property type="match status" value="1"/>
</dbReference>
<sequence length="211" mass="24340">MHARVGFQPVMELFSLSEGIDFRLRGSVWWSVRHTMSLDRQRGQKRSPLASTRSDSRTRSNMDLLSPAFRSLELGDVKPPKDNFLQVERNEVLEKNSDDEDARERRFKSSREKSRDELPTIDLDEVAWHDTPDDCWLVIYDYVYDCTEFLKNHPGGQDILLEYAGHDATLAFIGTGHSAVARKTLERYIIGELPPEERIFRIPDGVKVLGF</sequence>
<dbReference type="Pfam" id="PF00173">
    <property type="entry name" value="Cyt-b5"/>
    <property type="match status" value="1"/>
</dbReference>
<organism evidence="8 9">
    <name type="scientific">Dinoponera quadriceps</name>
    <name type="common">South American ant</name>
    <dbReference type="NCBI Taxonomy" id="609295"/>
    <lineage>
        <taxon>Eukaryota</taxon>
        <taxon>Metazoa</taxon>
        <taxon>Ecdysozoa</taxon>
        <taxon>Arthropoda</taxon>
        <taxon>Hexapoda</taxon>
        <taxon>Insecta</taxon>
        <taxon>Pterygota</taxon>
        <taxon>Neoptera</taxon>
        <taxon>Endopterygota</taxon>
        <taxon>Hymenoptera</taxon>
        <taxon>Apocrita</taxon>
        <taxon>Aculeata</taxon>
        <taxon>Formicoidea</taxon>
        <taxon>Formicidae</taxon>
        <taxon>Ponerinae</taxon>
        <taxon>Ponerini</taxon>
        <taxon>Dinoponera</taxon>
    </lineage>
</organism>
<dbReference type="PROSITE" id="PS00191">
    <property type="entry name" value="CYTOCHROME_B5_1"/>
    <property type="match status" value="1"/>
</dbReference>
<dbReference type="InterPro" id="IPR036400">
    <property type="entry name" value="Cyt_B5-like_heme/steroid_sf"/>
</dbReference>
<dbReference type="SMART" id="SM01117">
    <property type="entry name" value="Cyt-b5"/>
    <property type="match status" value="1"/>
</dbReference>
<keyword evidence="2 5" id="KW-0479">Metal-binding</keyword>
<dbReference type="PANTHER" id="PTHR19359">
    <property type="entry name" value="CYTOCHROME B5"/>
    <property type="match status" value="1"/>
</dbReference>
<evidence type="ECO:0000256" key="4">
    <source>
        <dbReference type="ARBA" id="ARBA00038168"/>
    </source>
</evidence>
<keyword evidence="8" id="KW-1185">Reference proteome</keyword>
<evidence type="ECO:0000313" key="9">
    <source>
        <dbReference type="RefSeq" id="XP_014479438.1"/>
    </source>
</evidence>
<proteinExistence type="inferred from homology"/>
<accession>A0A6P3XNC2</accession>
<dbReference type="GeneID" id="106746859"/>
<dbReference type="PROSITE" id="PS50255">
    <property type="entry name" value="CYTOCHROME_B5_2"/>
    <property type="match status" value="1"/>
</dbReference>
<dbReference type="InterPro" id="IPR050668">
    <property type="entry name" value="Cytochrome_b5"/>
</dbReference>
<gene>
    <name evidence="9" type="primary">LOC106746859</name>
</gene>
<dbReference type="GO" id="GO:0046872">
    <property type="term" value="F:metal ion binding"/>
    <property type="evidence" value="ECO:0007669"/>
    <property type="project" value="UniProtKB-UniRule"/>
</dbReference>
<dbReference type="PRINTS" id="PR00363">
    <property type="entry name" value="CYTOCHROMEB5"/>
</dbReference>
<feature type="domain" description="Cytochrome b5 heme-binding" evidence="7">
    <location>
        <begin position="118"/>
        <end position="194"/>
    </location>
</feature>
<dbReference type="RefSeq" id="XP_014479438.1">
    <property type="nucleotide sequence ID" value="XM_014623952.1"/>
</dbReference>
<evidence type="ECO:0000259" key="7">
    <source>
        <dbReference type="PROSITE" id="PS50255"/>
    </source>
</evidence>
<keyword evidence="1 5" id="KW-0349">Heme</keyword>
<feature type="region of interest" description="Disordered" evidence="6">
    <location>
        <begin position="85"/>
        <end position="111"/>
    </location>
</feature>
<comment type="similarity">
    <text evidence="4 5">Belongs to the cytochrome b5 family.</text>
</comment>
<dbReference type="InterPro" id="IPR018506">
    <property type="entry name" value="Cyt_B5_heme-BS"/>
</dbReference>
<reference evidence="9" key="1">
    <citation type="submission" date="2025-08" db="UniProtKB">
        <authorList>
            <consortium name="RefSeq"/>
        </authorList>
    </citation>
    <scope>IDENTIFICATION</scope>
</reference>
<dbReference type="GO" id="GO:0016020">
    <property type="term" value="C:membrane"/>
    <property type="evidence" value="ECO:0007669"/>
    <property type="project" value="TreeGrafter"/>
</dbReference>
<name>A0A6P3XNC2_DINQU</name>
<evidence type="ECO:0000256" key="1">
    <source>
        <dbReference type="ARBA" id="ARBA00022617"/>
    </source>
</evidence>
<evidence type="ECO:0000313" key="8">
    <source>
        <dbReference type="Proteomes" id="UP000515204"/>
    </source>
</evidence>
<evidence type="ECO:0000256" key="2">
    <source>
        <dbReference type="ARBA" id="ARBA00022723"/>
    </source>
</evidence>
<dbReference type="Gene3D" id="3.10.120.10">
    <property type="entry name" value="Cytochrome b5-like heme/steroid binding domain"/>
    <property type="match status" value="1"/>
</dbReference>
<dbReference type="OrthoDB" id="260519at2759"/>